<reference evidence="3" key="1">
    <citation type="journal article" date="2017" name="Nat. Microbiol.">
        <title>Global analysis of biosynthetic gene clusters reveals vast potential of secondary metabolite production in Penicillium species.</title>
        <authorList>
            <person name="Nielsen J.C."/>
            <person name="Grijseels S."/>
            <person name="Prigent S."/>
            <person name="Ji B."/>
            <person name="Dainat J."/>
            <person name="Nielsen K.F."/>
            <person name="Frisvad J.C."/>
            <person name="Workman M."/>
            <person name="Nielsen J."/>
        </authorList>
    </citation>
    <scope>NUCLEOTIDE SEQUENCE [LARGE SCALE GENOMIC DNA]</scope>
    <source>
        <strain evidence="3">IBT 29525</strain>
    </source>
</reference>
<name>A0A1V6Q301_9EURO</name>
<dbReference type="AlphaFoldDB" id="A0A1V6Q301"/>
<evidence type="ECO:0000256" key="1">
    <source>
        <dbReference type="SAM" id="Phobius"/>
    </source>
</evidence>
<gene>
    <name evidence="2" type="ORF">PENSOL_c144G00924</name>
</gene>
<keyword evidence="1" id="KW-0812">Transmembrane</keyword>
<organism evidence="2 3">
    <name type="scientific">Penicillium solitum</name>
    <dbReference type="NCBI Taxonomy" id="60172"/>
    <lineage>
        <taxon>Eukaryota</taxon>
        <taxon>Fungi</taxon>
        <taxon>Dikarya</taxon>
        <taxon>Ascomycota</taxon>
        <taxon>Pezizomycotina</taxon>
        <taxon>Eurotiomycetes</taxon>
        <taxon>Eurotiomycetidae</taxon>
        <taxon>Eurotiales</taxon>
        <taxon>Aspergillaceae</taxon>
        <taxon>Penicillium</taxon>
    </lineage>
</organism>
<keyword evidence="1" id="KW-1133">Transmembrane helix</keyword>
<dbReference type="Proteomes" id="UP000191612">
    <property type="component" value="Unassembled WGS sequence"/>
</dbReference>
<proteinExistence type="predicted"/>
<feature type="transmembrane region" description="Helical" evidence="1">
    <location>
        <begin position="79"/>
        <end position="101"/>
    </location>
</feature>
<comment type="caution">
    <text evidence="2">The sequence shown here is derived from an EMBL/GenBank/DDBJ whole genome shotgun (WGS) entry which is preliminary data.</text>
</comment>
<dbReference type="STRING" id="60172.A0A1V6Q301"/>
<keyword evidence="3" id="KW-1185">Reference proteome</keyword>
<keyword evidence="1" id="KW-0472">Membrane</keyword>
<sequence>MVELTVSQVAGIIAALVFVVQLLLPIILGALLTGILKPENNLTTWSVVSRFLHSSYWPNILGSDSVASRSVHRPVLAVIWSRPLILGLVGIAAIVTPIGLYDAISLDSSGTHDVFHYAKDAGPMGYGTPSRSVLGLNRLCGLSAPLRCRGSNTTLPSNFTPWDELENYDYTLPAKVVETFTGGLSDFDESVSSLFDIQWRTYSSSTLNDDGPRFLIGAYRQIQSLLLNDAIDVVEGLIVDTKSGGIGLRNHSTPSPHVHGSAWSEDILFLEPETACVNTNLTLEFDAKEPLFSSVFSDDVENLALVDRGGFVNLHTGEPMVDNDISPANAIDLHSRAYRAAWANNVYTMAFLNVTNPLPNTTNYLDSEIGKNFPLHEEFTNQYGQRDRIHTWPEFGRYFGSLPRRLFNGTVPSLVNTTGSLASNYTNPFNLSQNDFDLALTQCKGTNGRVVANRSSVAISCGMLFGAPRKRDGTEAILFLPGDRLMMPIYTCASATRAIVKTVDFTYNGTGQLAGLSVAQIEAKDYESEESKPWWGVEITGLPEQEANPIWGFIQPSDRNRPDLVSFQREWLHLPGYQRHDASPYSNLQNLPGVDFHVHAMSMSYGIQASSLAVSYSGDEDLGIFSRWQDLSKDAEGSAKILNLVWTNVAANAVTGTRGWHTQAASANSADDENAGGTFVRKFNRRIHYRWAYGIPAFIVLLLTLLATVISLLLFVLGRGTPFSVKWYLNSTSMGRVYGQFIYPDTSVVQLPTEEWIGQVGVTKVSLGEVAGVH</sequence>
<evidence type="ECO:0000313" key="3">
    <source>
        <dbReference type="Proteomes" id="UP000191612"/>
    </source>
</evidence>
<protein>
    <submittedName>
        <fullName evidence="2">Uncharacterized protein</fullName>
    </submittedName>
</protein>
<evidence type="ECO:0000313" key="2">
    <source>
        <dbReference type="EMBL" id="OQD83658.1"/>
    </source>
</evidence>
<dbReference type="EMBL" id="MDYO01000143">
    <property type="protein sequence ID" value="OQD83658.1"/>
    <property type="molecule type" value="Genomic_DNA"/>
</dbReference>
<accession>A0A1V6Q301</accession>
<feature type="transmembrane region" description="Helical" evidence="1">
    <location>
        <begin position="691"/>
        <end position="717"/>
    </location>
</feature>
<feature type="transmembrane region" description="Helical" evidence="1">
    <location>
        <begin position="12"/>
        <end position="36"/>
    </location>
</feature>